<comment type="caution">
    <text evidence="1">The sequence shown here is derived from an EMBL/GenBank/DDBJ whole genome shotgun (WGS) entry which is preliminary data.</text>
</comment>
<keyword evidence="2" id="KW-1185">Reference proteome</keyword>
<dbReference type="InterPro" id="IPR011009">
    <property type="entry name" value="Kinase-like_dom_sf"/>
</dbReference>
<dbReference type="Gene3D" id="3.30.200.20">
    <property type="entry name" value="Phosphorylase Kinase, domain 1"/>
    <property type="match status" value="1"/>
</dbReference>
<evidence type="ECO:0000313" key="1">
    <source>
        <dbReference type="EMBL" id="DAD39480.1"/>
    </source>
</evidence>
<sequence length="87" mass="9494">MKKAANKFSKDRLLGVVGYGEVYKGVLEDGTIVAIKCAKLGTPRVQIRGGAPFFFFFFFLYNLHKNKGSVCECHHLLALAASHGSSS</sequence>
<reference evidence="1 2" key="1">
    <citation type="journal article" date="2020" name="Mol. Biol. Evol.">
        <title>Distinct Expression and Methylation Patterns for Genes with Different Fates following a Single Whole-Genome Duplication in Flowering Plants.</title>
        <authorList>
            <person name="Shi T."/>
            <person name="Rahmani R.S."/>
            <person name="Gugger P.F."/>
            <person name="Wang M."/>
            <person name="Li H."/>
            <person name="Zhang Y."/>
            <person name="Li Z."/>
            <person name="Wang Q."/>
            <person name="Van de Peer Y."/>
            <person name="Marchal K."/>
            <person name="Chen J."/>
        </authorList>
    </citation>
    <scope>NUCLEOTIDE SEQUENCE [LARGE SCALE GENOMIC DNA]</scope>
    <source>
        <tissue evidence="1">Leaf</tissue>
    </source>
</reference>
<protein>
    <submittedName>
        <fullName evidence="1">Uncharacterized protein</fullName>
    </submittedName>
</protein>
<name>A0A822Z4B5_NELNU</name>
<dbReference type="AlphaFoldDB" id="A0A822Z4B5"/>
<gene>
    <name evidence="1" type="ORF">HUJ06_013803</name>
</gene>
<dbReference type="Proteomes" id="UP000607653">
    <property type="component" value="Unassembled WGS sequence"/>
</dbReference>
<evidence type="ECO:0000313" key="2">
    <source>
        <dbReference type="Proteomes" id="UP000607653"/>
    </source>
</evidence>
<organism evidence="1 2">
    <name type="scientific">Nelumbo nucifera</name>
    <name type="common">Sacred lotus</name>
    <dbReference type="NCBI Taxonomy" id="4432"/>
    <lineage>
        <taxon>Eukaryota</taxon>
        <taxon>Viridiplantae</taxon>
        <taxon>Streptophyta</taxon>
        <taxon>Embryophyta</taxon>
        <taxon>Tracheophyta</taxon>
        <taxon>Spermatophyta</taxon>
        <taxon>Magnoliopsida</taxon>
        <taxon>Proteales</taxon>
        <taxon>Nelumbonaceae</taxon>
        <taxon>Nelumbo</taxon>
    </lineage>
</organism>
<accession>A0A822Z4B5</accession>
<dbReference type="SUPFAM" id="SSF56112">
    <property type="entry name" value="Protein kinase-like (PK-like)"/>
    <property type="match status" value="1"/>
</dbReference>
<dbReference type="EMBL" id="DUZY01000005">
    <property type="protein sequence ID" value="DAD39480.1"/>
    <property type="molecule type" value="Genomic_DNA"/>
</dbReference>
<proteinExistence type="predicted"/>